<dbReference type="AlphaFoldDB" id="A0A061S9A1"/>
<evidence type="ECO:0000313" key="1">
    <source>
        <dbReference type="EMBL" id="JAC79584.1"/>
    </source>
</evidence>
<protein>
    <submittedName>
        <fullName evidence="1">Uncharacterized protein</fullName>
    </submittedName>
</protein>
<organism evidence="1">
    <name type="scientific">Tetraselmis sp. GSL018</name>
    <dbReference type="NCBI Taxonomy" id="582737"/>
    <lineage>
        <taxon>Eukaryota</taxon>
        <taxon>Viridiplantae</taxon>
        <taxon>Chlorophyta</taxon>
        <taxon>core chlorophytes</taxon>
        <taxon>Chlorodendrophyceae</taxon>
        <taxon>Chlorodendrales</taxon>
        <taxon>Chlorodendraceae</taxon>
        <taxon>Tetraselmis</taxon>
    </lineage>
</organism>
<reference evidence="1" key="1">
    <citation type="submission" date="2014-05" db="EMBL/GenBank/DDBJ databases">
        <title>The transcriptome of the halophilic microalga Tetraselmis sp. GSL018 isolated from the Great Salt Lake, Utah.</title>
        <authorList>
            <person name="Jinkerson R.E."/>
            <person name="D'Adamo S."/>
            <person name="Posewitz M.C."/>
        </authorList>
    </citation>
    <scope>NUCLEOTIDE SEQUENCE</scope>
    <source>
        <strain evidence="1">GSL018</strain>
    </source>
</reference>
<sequence>SCSGWTTRKQGTRPSAKPSAWFRNVALLWAWRTAAVPPLP</sequence>
<accession>A0A061S9A1</accession>
<feature type="non-terminal residue" evidence="1">
    <location>
        <position position="1"/>
    </location>
</feature>
<dbReference type="EMBL" id="GBEZ01005762">
    <property type="protein sequence ID" value="JAC79584.1"/>
    <property type="molecule type" value="Transcribed_RNA"/>
</dbReference>
<gene>
    <name evidence="1" type="ORF">TSPGSL018_12366</name>
</gene>
<proteinExistence type="predicted"/>
<name>A0A061S9A1_9CHLO</name>